<evidence type="ECO:0000313" key="1">
    <source>
        <dbReference type="EMBL" id="WVX80574.1"/>
    </source>
</evidence>
<protein>
    <submittedName>
        <fullName evidence="1">Uncharacterized protein</fullName>
    </submittedName>
</protein>
<keyword evidence="2" id="KW-1185">Reference proteome</keyword>
<evidence type="ECO:0000313" key="2">
    <source>
        <dbReference type="Proteomes" id="UP001357223"/>
    </source>
</evidence>
<sequence>MGIFSGGAKTNKQVSEIEYSWKSNFLKINGKFLETGGLIGTIRVPLEAIETVVIETLEPIESLNVLKAAKEAMTPRVILIGKGTRLAYLKVGIDIANEVQEWLLERIQ</sequence>
<reference evidence="1 2" key="1">
    <citation type="submission" date="2023-10" db="EMBL/GenBank/DDBJ databases">
        <title>Niallia locisalis sp.nov. isolated from a salt pond sample.</title>
        <authorList>
            <person name="Li X.-J."/>
            <person name="Dong L."/>
        </authorList>
    </citation>
    <scope>NUCLEOTIDE SEQUENCE [LARGE SCALE GENOMIC DNA]</scope>
    <source>
        <strain evidence="1 2">DSM 29761</strain>
    </source>
</reference>
<organism evidence="1 2">
    <name type="scientific">Niallia oryzisoli</name>
    <dbReference type="NCBI Taxonomy" id="1737571"/>
    <lineage>
        <taxon>Bacteria</taxon>
        <taxon>Bacillati</taxon>
        <taxon>Bacillota</taxon>
        <taxon>Bacilli</taxon>
        <taxon>Bacillales</taxon>
        <taxon>Bacillaceae</taxon>
        <taxon>Niallia</taxon>
    </lineage>
</organism>
<name>A0ABZ2CA07_9BACI</name>
<accession>A0ABZ2CA07</accession>
<proteinExistence type="predicted"/>
<dbReference type="RefSeq" id="WP_338449505.1">
    <property type="nucleotide sequence ID" value="NZ_CP137640.1"/>
</dbReference>
<dbReference type="EMBL" id="CP137640">
    <property type="protein sequence ID" value="WVX80574.1"/>
    <property type="molecule type" value="Genomic_DNA"/>
</dbReference>
<gene>
    <name evidence="1" type="ORF">R4Z09_25575</name>
</gene>
<dbReference type="Proteomes" id="UP001357223">
    <property type="component" value="Chromosome"/>
</dbReference>